<gene>
    <name evidence="3" type="ORF">GSF22_18065</name>
</gene>
<dbReference type="PRINTS" id="PR00412">
    <property type="entry name" value="EPOXHYDRLASE"/>
</dbReference>
<organism evidence="3 4">
    <name type="scientific">Micromonospora echinofusca</name>
    <dbReference type="NCBI Taxonomy" id="47858"/>
    <lineage>
        <taxon>Bacteria</taxon>
        <taxon>Bacillati</taxon>
        <taxon>Actinomycetota</taxon>
        <taxon>Actinomycetes</taxon>
        <taxon>Micromonosporales</taxon>
        <taxon>Micromonosporaceae</taxon>
        <taxon>Micromonospora</taxon>
    </lineage>
</organism>
<protein>
    <submittedName>
        <fullName evidence="3">Alpha/beta fold hydrolase</fullName>
    </submittedName>
</protein>
<dbReference type="GO" id="GO:0016787">
    <property type="term" value="F:hydrolase activity"/>
    <property type="evidence" value="ECO:0007669"/>
    <property type="project" value="UniProtKB-KW"/>
</dbReference>
<proteinExistence type="predicted"/>
<dbReference type="Proteomes" id="UP000823521">
    <property type="component" value="Unassembled WGS sequence"/>
</dbReference>
<dbReference type="InterPro" id="IPR000073">
    <property type="entry name" value="AB_hydrolase_1"/>
</dbReference>
<dbReference type="Gene3D" id="3.40.50.1820">
    <property type="entry name" value="alpha/beta hydrolase"/>
    <property type="match status" value="1"/>
</dbReference>
<evidence type="ECO:0000259" key="2">
    <source>
        <dbReference type="Pfam" id="PF00561"/>
    </source>
</evidence>
<keyword evidence="4" id="KW-1185">Reference proteome</keyword>
<dbReference type="InterPro" id="IPR000639">
    <property type="entry name" value="Epox_hydrolase-like"/>
</dbReference>
<accession>A0ABS3VTN9</accession>
<comment type="caution">
    <text evidence="3">The sequence shown here is derived from an EMBL/GenBank/DDBJ whole genome shotgun (WGS) entry which is preliminary data.</text>
</comment>
<dbReference type="PANTHER" id="PTHR43329">
    <property type="entry name" value="EPOXIDE HYDROLASE"/>
    <property type="match status" value="1"/>
</dbReference>
<keyword evidence="1 3" id="KW-0378">Hydrolase</keyword>
<dbReference type="SUPFAM" id="SSF53474">
    <property type="entry name" value="alpha/beta-Hydrolases"/>
    <property type="match status" value="1"/>
</dbReference>
<feature type="domain" description="AB hydrolase-1" evidence="2">
    <location>
        <begin position="22"/>
        <end position="302"/>
    </location>
</feature>
<evidence type="ECO:0000313" key="3">
    <source>
        <dbReference type="EMBL" id="MBO4207897.1"/>
    </source>
</evidence>
<dbReference type="Pfam" id="PF00561">
    <property type="entry name" value="Abhydrolase_1"/>
    <property type="match status" value="1"/>
</dbReference>
<sequence>MTHRSVAVNGLRLHLAEAGDGPLVLLLHGFPECWYSWRHQLTALAAAGFHAVALDQRGVARSERPTQVEAYSILHLVGDVTGVLDALGEERAALVGHDWGAYVAWHVAKMRPDRVRGIVGLSVPHQPRGIEPPMTTFRKHFGDGFYMSYFLQPGPADEELARDRHRTFRLLLRGGSPGKPRAAHRSAQVMAQDGTLLGSYPEPSALPNWLTSHDIDVFAAEFADGFTGGLNWYRNLDRNWELTSAWHNAPVQPSALYIVGDQDRILLWPDAEEHITTMREHVPNLRDVIRIPDVGHWTQQEAPHVVNTALVDFLRSL</sequence>
<name>A0ABS3VTN9_MICEH</name>
<evidence type="ECO:0000313" key="4">
    <source>
        <dbReference type="Proteomes" id="UP000823521"/>
    </source>
</evidence>
<evidence type="ECO:0000256" key="1">
    <source>
        <dbReference type="ARBA" id="ARBA00022801"/>
    </source>
</evidence>
<reference evidence="3 4" key="1">
    <citation type="submission" date="2019-12" db="EMBL/GenBank/DDBJ databases">
        <title>Whole genome sequencing of endophytic Actinobacterium Micromonospora sp. MPMI6T.</title>
        <authorList>
            <person name="Evv R."/>
            <person name="Podile A.R."/>
        </authorList>
    </citation>
    <scope>NUCLEOTIDE SEQUENCE [LARGE SCALE GENOMIC DNA]</scope>
    <source>
        <strain evidence="3 4">MPMI6</strain>
    </source>
</reference>
<dbReference type="InterPro" id="IPR029058">
    <property type="entry name" value="AB_hydrolase_fold"/>
</dbReference>
<dbReference type="EMBL" id="WVUH01000153">
    <property type="protein sequence ID" value="MBO4207897.1"/>
    <property type="molecule type" value="Genomic_DNA"/>
</dbReference>